<comment type="caution">
    <text evidence="2">The sequence shown here is derived from an EMBL/GenBank/DDBJ whole genome shotgun (WGS) entry which is preliminary data.</text>
</comment>
<feature type="region of interest" description="Disordered" evidence="1">
    <location>
        <begin position="20"/>
        <end position="49"/>
    </location>
</feature>
<keyword evidence="3" id="KW-1185">Reference proteome</keyword>
<feature type="compositionally biased region" description="Basic and acidic residues" evidence="1">
    <location>
        <begin position="28"/>
        <end position="42"/>
    </location>
</feature>
<gene>
    <name evidence="2" type="ORF">R1flu_004414</name>
</gene>
<accession>A0ABD1YR06</accession>
<dbReference type="Proteomes" id="UP001605036">
    <property type="component" value="Unassembled WGS sequence"/>
</dbReference>
<sequence length="152" mass="17288">MKEPIVASQPYVVTCKVASGQMRSSLQHPEEDNNNRTGRNEGKGPSGYKSNLIHVYEESVQEKTQYRKAALDARESFREAMLIEKWMARAQKERIREVQDKEYRKRAKVDRSAALLTELSKAGKSLDEIRTLYELLDSVEKAIDDVTAPSGL</sequence>
<dbReference type="AlphaFoldDB" id="A0ABD1YR06"/>
<organism evidence="2 3">
    <name type="scientific">Riccia fluitans</name>
    <dbReference type="NCBI Taxonomy" id="41844"/>
    <lineage>
        <taxon>Eukaryota</taxon>
        <taxon>Viridiplantae</taxon>
        <taxon>Streptophyta</taxon>
        <taxon>Embryophyta</taxon>
        <taxon>Marchantiophyta</taxon>
        <taxon>Marchantiopsida</taxon>
        <taxon>Marchantiidae</taxon>
        <taxon>Marchantiales</taxon>
        <taxon>Ricciaceae</taxon>
        <taxon>Riccia</taxon>
    </lineage>
</organism>
<evidence type="ECO:0000313" key="2">
    <source>
        <dbReference type="EMBL" id="KAL2632935.1"/>
    </source>
</evidence>
<name>A0ABD1YR06_9MARC</name>
<dbReference type="EMBL" id="JBHFFA010000003">
    <property type="protein sequence ID" value="KAL2632935.1"/>
    <property type="molecule type" value="Genomic_DNA"/>
</dbReference>
<evidence type="ECO:0000313" key="3">
    <source>
        <dbReference type="Proteomes" id="UP001605036"/>
    </source>
</evidence>
<protein>
    <submittedName>
        <fullName evidence="2">Uncharacterized protein</fullName>
    </submittedName>
</protein>
<reference evidence="2 3" key="1">
    <citation type="submission" date="2024-09" db="EMBL/GenBank/DDBJ databases">
        <title>Chromosome-scale assembly of Riccia fluitans.</title>
        <authorList>
            <person name="Paukszto L."/>
            <person name="Sawicki J."/>
            <person name="Karawczyk K."/>
            <person name="Piernik-Szablinska J."/>
            <person name="Szczecinska M."/>
            <person name="Mazdziarz M."/>
        </authorList>
    </citation>
    <scope>NUCLEOTIDE SEQUENCE [LARGE SCALE GENOMIC DNA]</scope>
    <source>
        <strain evidence="2">Rf_01</strain>
        <tissue evidence="2">Aerial parts of the thallus</tissue>
    </source>
</reference>
<evidence type="ECO:0000256" key="1">
    <source>
        <dbReference type="SAM" id="MobiDB-lite"/>
    </source>
</evidence>
<proteinExistence type="predicted"/>